<dbReference type="Proteomes" id="UP000016986">
    <property type="component" value="Unassembled WGS sequence"/>
</dbReference>
<keyword evidence="2" id="KW-1185">Reference proteome</keyword>
<organism evidence="1 2">
    <name type="scientific">Halarchaeum acidiphilum MH1-52-1</name>
    <dbReference type="NCBI Taxonomy" id="1261545"/>
    <lineage>
        <taxon>Archaea</taxon>
        <taxon>Methanobacteriati</taxon>
        <taxon>Methanobacteriota</taxon>
        <taxon>Stenosarchaea group</taxon>
        <taxon>Halobacteria</taxon>
        <taxon>Halobacteriales</taxon>
        <taxon>Halobacteriaceae</taxon>
    </lineage>
</organism>
<accession>U3AAA4</accession>
<sequence>MHLLVARVREVVAGVLGERVDVLDAVNVLGADEFGRDGRVIPAARPDFEDRLRRVQVEVVGHHGDHVRGADRLVVPDGERAIGVRVVAARLGDERVSRDGSHRVDDALVEVVSSGEPIGQPVAFLLVRHDRVRARDA</sequence>
<protein>
    <submittedName>
        <fullName evidence="1">Uncharacterized protein</fullName>
    </submittedName>
</protein>
<comment type="caution">
    <text evidence="1">The sequence shown here is derived from an EMBL/GenBank/DDBJ whole genome shotgun (WGS) entry which is preliminary data.</text>
</comment>
<name>U3AAA4_9EURY</name>
<evidence type="ECO:0000313" key="2">
    <source>
        <dbReference type="Proteomes" id="UP000016986"/>
    </source>
</evidence>
<proteinExistence type="predicted"/>
<gene>
    <name evidence="1" type="ORF">MBEHAL_0458</name>
</gene>
<reference evidence="1 2" key="1">
    <citation type="submission" date="2013-09" db="EMBL/GenBank/DDBJ databases">
        <title>Whole genome sequencing of Halarchaeum acidiphilum strain MH1-52-1.</title>
        <authorList>
            <person name="Shimane Y."/>
            <person name="Minegishi H."/>
            <person name="Nishi S."/>
            <person name="Echigo A."/>
            <person name="Shuto A."/>
            <person name="Konishi M."/>
            <person name="Ito T."/>
            <person name="Ohkuma M."/>
            <person name="Ohta Y."/>
            <person name="Nagano Y."/>
            <person name="Tsubouchi T."/>
            <person name="Mori K."/>
            <person name="Usui K."/>
            <person name="Kamekura M."/>
            <person name="Usami R."/>
            <person name="Takaki Y."/>
            <person name="Hatada Y."/>
        </authorList>
    </citation>
    <scope>NUCLEOTIDE SEQUENCE [LARGE SCALE GENOMIC DNA]</scope>
    <source>
        <strain evidence="1 2">JCM 16109</strain>
    </source>
</reference>
<dbReference type="AlphaFoldDB" id="U3AAA4"/>
<dbReference type="EMBL" id="BATA01000006">
    <property type="protein sequence ID" value="GAD51698.1"/>
    <property type="molecule type" value="Genomic_DNA"/>
</dbReference>
<evidence type="ECO:0000313" key="1">
    <source>
        <dbReference type="EMBL" id="GAD51698.1"/>
    </source>
</evidence>